<proteinExistence type="inferred from homology"/>
<evidence type="ECO:0000259" key="3">
    <source>
        <dbReference type="Pfam" id="PF00501"/>
    </source>
</evidence>
<dbReference type="Gene3D" id="3.30.300.30">
    <property type="match status" value="1"/>
</dbReference>
<protein>
    <submittedName>
        <fullName evidence="5">AMP-binding protein</fullName>
    </submittedName>
</protein>
<keyword evidence="6" id="KW-1185">Reference proteome</keyword>
<dbReference type="InterPro" id="IPR045851">
    <property type="entry name" value="AMP-bd_C_sf"/>
</dbReference>
<feature type="domain" description="AMP-dependent synthetase/ligase" evidence="3">
    <location>
        <begin position="57"/>
        <end position="378"/>
    </location>
</feature>
<dbReference type="PANTHER" id="PTHR43201">
    <property type="entry name" value="ACYL-COA SYNTHETASE"/>
    <property type="match status" value="1"/>
</dbReference>
<dbReference type="RefSeq" id="WP_330134591.1">
    <property type="nucleotide sequence ID" value="NZ_JAUTXY010000008.1"/>
</dbReference>
<reference evidence="5 6" key="1">
    <citation type="submission" date="2023-07" db="EMBL/GenBank/DDBJ databases">
        <authorList>
            <person name="Girao M."/>
            <person name="Carvalho M.F."/>
        </authorList>
    </citation>
    <scope>NUCLEOTIDE SEQUENCE [LARGE SCALE GENOMIC DNA]</scope>
    <source>
        <strain evidence="5 6">YIM65754</strain>
    </source>
</reference>
<evidence type="ECO:0000313" key="6">
    <source>
        <dbReference type="Proteomes" id="UP001336020"/>
    </source>
</evidence>
<comment type="similarity">
    <text evidence="1">Belongs to the ATP-dependent AMP-binding enzyme family.</text>
</comment>
<dbReference type="PANTHER" id="PTHR43201:SF5">
    <property type="entry name" value="MEDIUM-CHAIN ACYL-COA LIGASE ACSF2, MITOCHONDRIAL"/>
    <property type="match status" value="1"/>
</dbReference>
<evidence type="ECO:0000256" key="1">
    <source>
        <dbReference type="ARBA" id="ARBA00006432"/>
    </source>
</evidence>
<evidence type="ECO:0000313" key="5">
    <source>
        <dbReference type="EMBL" id="MEE2059343.1"/>
    </source>
</evidence>
<keyword evidence="2" id="KW-0436">Ligase</keyword>
<dbReference type="Proteomes" id="UP001336020">
    <property type="component" value="Unassembled WGS sequence"/>
</dbReference>
<dbReference type="InterPro" id="IPR025110">
    <property type="entry name" value="AMP-bd_C"/>
</dbReference>
<name>A0ABU7LCT4_9NOCA</name>
<dbReference type="EMBL" id="JAUTXY010000008">
    <property type="protein sequence ID" value="MEE2059343.1"/>
    <property type="molecule type" value="Genomic_DNA"/>
</dbReference>
<evidence type="ECO:0000259" key="4">
    <source>
        <dbReference type="Pfam" id="PF13193"/>
    </source>
</evidence>
<dbReference type="SUPFAM" id="SSF56801">
    <property type="entry name" value="Acetyl-CoA synthetase-like"/>
    <property type="match status" value="1"/>
</dbReference>
<sequence>MVTNRLSSIVREVPPSLRSYYEEQGWWTGETLGEILADGLKKHPAMGFHVHSAVRPYEGTFAEVEVVARRLAAGLKARGVGPGDVIAMQLPNWMEAAATFWASALLGAVTVPIVHFYGPKELGFILDDSEPRVFITAAQFGRMTHTPDTSAHVPIVGVVGRDFDDLLADEPLHGVVEVDAAAPALIAYTSGTTRNPKGVIHTHQTLICETRQLMSNYEPGRGRQLTALPVGHFIGMLGAVLFPVLDAIPADMCDEWNPTRVISLMDSDGVAIGGGPPYFVTSLLDHPDFGPDHLRFFGPIGLGGSTVPASVPRRLTDLGLVVTRSYGSTEHPSITGSSITAPEAKRLLTDGCPRPGVEIRLTEDGEIVSRGPDLCLGYTDTSLTARAFDDEGWYHTGDVGAIDDDGYLTITDRMSDLIIRGGENIGAAAVEDTLLTMDQIAEAIVVAAPDTRLGERVAAVLRLKDGQAMPTLGEVKAHFAAAGVARQKWPEELHQVDDFPRTASGKVQKNRIRKLVANAAPQDVPETTHA</sequence>
<dbReference type="InterPro" id="IPR042099">
    <property type="entry name" value="ANL_N_sf"/>
</dbReference>
<dbReference type="Pfam" id="PF13193">
    <property type="entry name" value="AMP-binding_C"/>
    <property type="match status" value="1"/>
</dbReference>
<gene>
    <name evidence="5" type="ORF">Q7514_17635</name>
</gene>
<accession>A0ABU7LCT4</accession>
<dbReference type="Gene3D" id="3.40.50.12780">
    <property type="entry name" value="N-terminal domain of ligase-like"/>
    <property type="match status" value="1"/>
</dbReference>
<feature type="domain" description="AMP-binding enzyme C-terminal" evidence="4">
    <location>
        <begin position="430"/>
        <end position="506"/>
    </location>
</feature>
<comment type="caution">
    <text evidence="5">The sequence shown here is derived from an EMBL/GenBank/DDBJ whole genome shotgun (WGS) entry which is preliminary data.</text>
</comment>
<evidence type="ECO:0000256" key="2">
    <source>
        <dbReference type="ARBA" id="ARBA00022598"/>
    </source>
</evidence>
<organism evidence="5 6">
    <name type="scientific">Rhodococcus artemisiae</name>
    <dbReference type="NCBI Taxonomy" id="714159"/>
    <lineage>
        <taxon>Bacteria</taxon>
        <taxon>Bacillati</taxon>
        <taxon>Actinomycetota</taxon>
        <taxon>Actinomycetes</taxon>
        <taxon>Mycobacteriales</taxon>
        <taxon>Nocardiaceae</taxon>
        <taxon>Rhodococcus</taxon>
    </lineage>
</organism>
<dbReference type="Pfam" id="PF00501">
    <property type="entry name" value="AMP-binding"/>
    <property type="match status" value="1"/>
</dbReference>
<dbReference type="InterPro" id="IPR000873">
    <property type="entry name" value="AMP-dep_synth/lig_dom"/>
</dbReference>